<keyword evidence="7" id="KW-0862">Zinc</keyword>
<evidence type="ECO:0000256" key="3">
    <source>
        <dbReference type="ARBA" id="ARBA00014738"/>
    </source>
</evidence>
<proteinExistence type="inferred from homology"/>
<keyword evidence="12" id="KW-0175">Coiled coil</keyword>
<evidence type="ECO:0000313" key="15">
    <source>
        <dbReference type="EMBL" id="SVB00482.1"/>
    </source>
</evidence>
<evidence type="ECO:0000256" key="6">
    <source>
        <dbReference type="ARBA" id="ARBA00022741"/>
    </source>
</evidence>
<evidence type="ECO:0000256" key="7">
    <source>
        <dbReference type="ARBA" id="ARBA00022833"/>
    </source>
</evidence>
<evidence type="ECO:0000256" key="8">
    <source>
        <dbReference type="ARBA" id="ARBA00022840"/>
    </source>
</evidence>
<evidence type="ECO:0000256" key="11">
    <source>
        <dbReference type="ARBA" id="ARBA00031499"/>
    </source>
</evidence>
<dbReference type="InterPro" id="IPR009080">
    <property type="entry name" value="tRNAsynth_Ia_anticodon-bd"/>
</dbReference>
<dbReference type="InterPro" id="IPR024909">
    <property type="entry name" value="Cys-tRNA/MSH_ligase"/>
</dbReference>
<keyword evidence="4" id="KW-0436">Ligase</keyword>
<evidence type="ECO:0000256" key="9">
    <source>
        <dbReference type="ARBA" id="ARBA00022917"/>
    </source>
</evidence>
<dbReference type="SUPFAM" id="SSF52374">
    <property type="entry name" value="Nucleotidylyl transferase"/>
    <property type="match status" value="1"/>
</dbReference>
<comment type="cofactor">
    <cofactor evidence="1">
        <name>Zn(2+)</name>
        <dbReference type="ChEBI" id="CHEBI:29105"/>
    </cofactor>
</comment>
<dbReference type="PANTHER" id="PTHR10890">
    <property type="entry name" value="CYSTEINYL-TRNA SYNTHETASE"/>
    <property type="match status" value="1"/>
</dbReference>
<dbReference type="EMBL" id="UINC01025252">
    <property type="protein sequence ID" value="SVB00482.1"/>
    <property type="molecule type" value="Genomic_DNA"/>
</dbReference>
<dbReference type="GO" id="GO:0046872">
    <property type="term" value="F:metal ion binding"/>
    <property type="evidence" value="ECO:0007669"/>
    <property type="project" value="UniProtKB-KW"/>
</dbReference>
<keyword evidence="8" id="KW-0067">ATP-binding</keyword>
<dbReference type="PRINTS" id="PR00983">
    <property type="entry name" value="TRNASYNTHCYS"/>
</dbReference>
<dbReference type="NCBIfam" id="TIGR00435">
    <property type="entry name" value="cysS"/>
    <property type="match status" value="1"/>
</dbReference>
<keyword evidence="10" id="KW-0030">Aminoacyl-tRNA synthetase</keyword>
<evidence type="ECO:0000259" key="14">
    <source>
        <dbReference type="Pfam" id="PF23493"/>
    </source>
</evidence>
<dbReference type="EC" id="6.1.1.16" evidence="2"/>
<dbReference type="Pfam" id="PF01406">
    <property type="entry name" value="tRNA-synt_1e"/>
    <property type="match status" value="1"/>
</dbReference>
<evidence type="ECO:0000256" key="10">
    <source>
        <dbReference type="ARBA" id="ARBA00023146"/>
    </source>
</evidence>
<dbReference type="InterPro" id="IPR014729">
    <property type="entry name" value="Rossmann-like_a/b/a_fold"/>
</dbReference>
<dbReference type="Gene3D" id="3.40.50.620">
    <property type="entry name" value="HUPs"/>
    <property type="match status" value="1"/>
</dbReference>
<evidence type="ECO:0000256" key="2">
    <source>
        <dbReference type="ARBA" id="ARBA00012832"/>
    </source>
</evidence>
<keyword evidence="6" id="KW-0547">Nucleotide-binding</keyword>
<name>A0A382AH87_9ZZZZ</name>
<dbReference type="GO" id="GO:0004817">
    <property type="term" value="F:cysteine-tRNA ligase activity"/>
    <property type="evidence" value="ECO:0007669"/>
    <property type="project" value="UniProtKB-EC"/>
</dbReference>
<evidence type="ECO:0000256" key="5">
    <source>
        <dbReference type="ARBA" id="ARBA00022723"/>
    </source>
</evidence>
<dbReference type="AlphaFoldDB" id="A0A382AH87"/>
<dbReference type="PANTHER" id="PTHR10890:SF3">
    <property type="entry name" value="CYSTEINE--TRNA LIGASE, CYTOPLASMIC"/>
    <property type="match status" value="1"/>
</dbReference>
<dbReference type="GO" id="GO:0005829">
    <property type="term" value="C:cytosol"/>
    <property type="evidence" value="ECO:0007669"/>
    <property type="project" value="TreeGrafter"/>
</dbReference>
<sequence length="411" mass="47187">MEFSGYDVLQVMNITDIDDKTIRRSIEEKMSLEDFTDKYTSSFFEDVETLQIIPAHHYPRATEFIPQMIETIQQLEKKGFTYTTEDGSVFFKIAQFPDYGKLANLNPDQLKSGDRVEDDEYGKEEGRDFALWKGYKPQDGEVKWDSPWGEGRPGWHIECSVMSTYYLSNHFDIHCGGVDNIFPHHENEIAQSCAASGEAFVNYWLHNEHLLVEGQKMSKSMGNFYTLRDLLEKGCSPEALRYTLISTHYRSKLNFTFEKVKAAQKCINKLRELKRRLKKIENDGEEKSLNSETEDMLSKFSDQLGDDLNISGALGELFIWVNYLFAELDNNKLDCCSANGALLALEKIDTVLGVVDCATLDVDENIQELIKERELARSDKNWAKADEVRGQLDRLGIILDDTPEGTVWKRK</sequence>
<keyword evidence="9" id="KW-0648">Protein biosynthesis</keyword>
<dbReference type="GO" id="GO:0006423">
    <property type="term" value="P:cysteinyl-tRNA aminoacylation"/>
    <property type="evidence" value="ECO:0007669"/>
    <property type="project" value="InterPro"/>
</dbReference>
<feature type="coiled-coil region" evidence="12">
    <location>
        <begin position="263"/>
        <end position="290"/>
    </location>
</feature>
<dbReference type="GO" id="GO:0005524">
    <property type="term" value="F:ATP binding"/>
    <property type="evidence" value="ECO:0007669"/>
    <property type="project" value="UniProtKB-KW"/>
</dbReference>
<keyword evidence="5" id="KW-0479">Metal-binding</keyword>
<evidence type="ECO:0000256" key="4">
    <source>
        <dbReference type="ARBA" id="ARBA00022598"/>
    </source>
</evidence>
<dbReference type="InterPro" id="IPR032678">
    <property type="entry name" value="tRNA-synt_1_cat_dom"/>
</dbReference>
<evidence type="ECO:0000256" key="12">
    <source>
        <dbReference type="SAM" id="Coils"/>
    </source>
</evidence>
<evidence type="ECO:0000259" key="13">
    <source>
        <dbReference type="Pfam" id="PF01406"/>
    </source>
</evidence>
<evidence type="ECO:0000256" key="1">
    <source>
        <dbReference type="ARBA" id="ARBA00001947"/>
    </source>
</evidence>
<gene>
    <name evidence="15" type="ORF">METZ01_LOCUS153336</name>
</gene>
<protein>
    <recommendedName>
        <fullName evidence="3">Cysteine--tRNA ligase</fullName>
        <ecNumber evidence="2">6.1.1.16</ecNumber>
    </recommendedName>
    <alternativeName>
        <fullName evidence="11">Cysteinyl-tRNA synthetase</fullName>
    </alternativeName>
</protein>
<organism evidence="15">
    <name type="scientific">marine metagenome</name>
    <dbReference type="NCBI Taxonomy" id="408172"/>
    <lineage>
        <taxon>unclassified sequences</taxon>
        <taxon>metagenomes</taxon>
        <taxon>ecological metagenomes</taxon>
    </lineage>
</organism>
<dbReference type="SUPFAM" id="SSF47323">
    <property type="entry name" value="Anticodon-binding domain of a subclass of class I aminoacyl-tRNA synthetases"/>
    <property type="match status" value="1"/>
</dbReference>
<dbReference type="Pfam" id="PF23493">
    <property type="entry name" value="CysS_C"/>
    <property type="match status" value="1"/>
</dbReference>
<dbReference type="HAMAP" id="MF_00041">
    <property type="entry name" value="Cys_tRNA_synth"/>
    <property type="match status" value="1"/>
</dbReference>
<reference evidence="15" key="1">
    <citation type="submission" date="2018-05" db="EMBL/GenBank/DDBJ databases">
        <authorList>
            <person name="Lanie J.A."/>
            <person name="Ng W.-L."/>
            <person name="Kazmierczak K.M."/>
            <person name="Andrzejewski T.M."/>
            <person name="Davidsen T.M."/>
            <person name="Wayne K.J."/>
            <person name="Tettelin H."/>
            <person name="Glass J.I."/>
            <person name="Rusch D."/>
            <person name="Podicherti R."/>
            <person name="Tsui H.-C.T."/>
            <person name="Winkler M.E."/>
        </authorList>
    </citation>
    <scope>NUCLEOTIDE SEQUENCE</scope>
</reference>
<dbReference type="Gene3D" id="1.20.120.1910">
    <property type="entry name" value="Cysteine-tRNA ligase, C-terminal anti-codon recognition domain"/>
    <property type="match status" value="1"/>
</dbReference>
<dbReference type="InterPro" id="IPR015803">
    <property type="entry name" value="Cys-tRNA-ligase"/>
</dbReference>
<dbReference type="InterPro" id="IPR056411">
    <property type="entry name" value="CysS_C"/>
</dbReference>
<feature type="domain" description="tRNA synthetases class I catalytic" evidence="13">
    <location>
        <begin position="2"/>
        <end position="264"/>
    </location>
</feature>
<feature type="domain" description="Cysteinyl-tRNA ligase anticodon binding" evidence="14">
    <location>
        <begin position="361"/>
        <end position="408"/>
    </location>
</feature>
<accession>A0A382AH87</accession>